<dbReference type="EMBL" id="CP143809">
    <property type="protein sequence ID" value="WVO21259.1"/>
    <property type="molecule type" value="Genomic_DNA"/>
</dbReference>
<organism evidence="1 2">
    <name type="scientific">Cryptococcus decagattii</name>
    <dbReference type="NCBI Taxonomy" id="1859122"/>
    <lineage>
        <taxon>Eukaryota</taxon>
        <taxon>Fungi</taxon>
        <taxon>Dikarya</taxon>
        <taxon>Basidiomycota</taxon>
        <taxon>Agaricomycotina</taxon>
        <taxon>Tremellomycetes</taxon>
        <taxon>Tremellales</taxon>
        <taxon>Cryptococcaceae</taxon>
        <taxon>Cryptococcus</taxon>
        <taxon>Cryptococcus gattii species complex</taxon>
    </lineage>
</organism>
<protein>
    <submittedName>
        <fullName evidence="1">Uncharacterized protein</fullName>
    </submittedName>
</protein>
<accession>A0ABZ2ASN0</accession>
<evidence type="ECO:0000313" key="1">
    <source>
        <dbReference type="EMBL" id="WVO21259.1"/>
    </source>
</evidence>
<keyword evidence="2" id="KW-1185">Reference proteome</keyword>
<dbReference type="Proteomes" id="UP001432216">
    <property type="component" value="Chromosome 4"/>
</dbReference>
<evidence type="ECO:0000313" key="2">
    <source>
        <dbReference type="Proteomes" id="UP001432216"/>
    </source>
</evidence>
<proteinExistence type="predicted"/>
<gene>
    <name evidence="1" type="ORF">IAS62_002566</name>
</gene>
<dbReference type="RefSeq" id="XP_064720498.1">
    <property type="nucleotide sequence ID" value="XM_064864426.1"/>
</dbReference>
<name>A0ABZ2ASN0_9TREE</name>
<sequence length="313" mass="36020">MGWEWNRRLEEAGQAQDGRVLIIWEQKEEWQRDIIDFQAENMPAYPIDMANRWGSHLGFFDHAVLESEDNGLLSWLTGTLLQTTVSILHMINTLRRPLHFISSLHRALHACHLRLHWGRRNSSGMALALWSPSVLDSNTINEFAKSRGREGWWPYDKGMWIGDIGQANILQAQVYDSCAQNQVYFFAVTNIRYWVFGQFDASYTSRTVGPSINRKSGGPSLMQCLTTWVIQSVDERPRTRENQHRLTIPTSLQPSNTPYISQSLRSTDMQVSPYSGEPRHHRKRRQSLPINNSYDDSVLAIRQIILLGQPSKG</sequence>
<reference evidence="1 2" key="1">
    <citation type="submission" date="2024-01" db="EMBL/GenBank/DDBJ databases">
        <title>Comparative genomics of Cryptococcus and Kwoniella reveals pathogenesis evolution and contrasting modes of karyotype evolution via chromosome fusion or intercentromeric recombination.</title>
        <authorList>
            <person name="Coelho M.A."/>
            <person name="David-Palma M."/>
            <person name="Shea T."/>
            <person name="Bowers K."/>
            <person name="McGinley-Smith S."/>
            <person name="Mohammad A.W."/>
            <person name="Gnirke A."/>
            <person name="Yurkov A.M."/>
            <person name="Nowrousian M."/>
            <person name="Sun S."/>
            <person name="Cuomo C.A."/>
            <person name="Heitman J."/>
        </authorList>
    </citation>
    <scope>NUCLEOTIDE SEQUENCE [LARGE SCALE GENOMIC DNA]</scope>
    <source>
        <strain evidence="1 2">7685027</strain>
    </source>
</reference>
<dbReference type="GeneID" id="89989339"/>